<dbReference type="NCBIfam" id="TIGR03828">
    <property type="entry name" value="pfkB"/>
    <property type="match status" value="1"/>
</dbReference>
<comment type="catalytic activity">
    <reaction evidence="6 8">
        <text>beta-D-fructose 1-phosphate + ATP = beta-D-fructose 1,6-bisphosphate + ADP + H(+)</text>
        <dbReference type="Rhea" id="RHEA:14213"/>
        <dbReference type="ChEBI" id="CHEBI:15378"/>
        <dbReference type="ChEBI" id="CHEBI:30616"/>
        <dbReference type="ChEBI" id="CHEBI:32966"/>
        <dbReference type="ChEBI" id="CHEBI:138881"/>
        <dbReference type="ChEBI" id="CHEBI:456216"/>
        <dbReference type="EC" id="2.7.1.56"/>
    </reaction>
</comment>
<dbReference type="InterPro" id="IPR017583">
    <property type="entry name" value="Tagatose/fructose_Pkinase"/>
</dbReference>
<dbReference type="PANTHER" id="PTHR46566">
    <property type="entry name" value="1-PHOSPHOFRUCTOKINASE-RELATED"/>
    <property type="match status" value="1"/>
</dbReference>
<comment type="similarity">
    <text evidence="1">Belongs to the carbohydrate kinase pfkB family.</text>
</comment>
<evidence type="ECO:0000256" key="5">
    <source>
        <dbReference type="ARBA" id="ARBA00022840"/>
    </source>
</evidence>
<evidence type="ECO:0000256" key="2">
    <source>
        <dbReference type="ARBA" id="ARBA00022679"/>
    </source>
</evidence>
<dbReference type="PANTHER" id="PTHR46566:SF1">
    <property type="entry name" value="1-PHOSPHOFRUCTOKINASE"/>
    <property type="match status" value="1"/>
</dbReference>
<keyword evidence="7" id="KW-0423">Lactose metabolism</keyword>
<comment type="function">
    <text evidence="8">Catalyzes the ATP-dependent phosphorylation of fructose-l-phosphate to fructose-l,6-bisphosphate.</text>
</comment>
<keyword evidence="5 7" id="KW-0067">ATP-binding</keyword>
<evidence type="ECO:0000313" key="11">
    <source>
        <dbReference type="Proteomes" id="UP001597199"/>
    </source>
</evidence>
<dbReference type="InterPro" id="IPR022463">
    <property type="entry name" value="1-PFruKinase"/>
</dbReference>
<dbReference type="PIRSF" id="PIRSF000535">
    <property type="entry name" value="1PFK/6PFK/LacC"/>
    <property type="match status" value="1"/>
</dbReference>
<dbReference type="Proteomes" id="UP001597199">
    <property type="component" value="Unassembled WGS sequence"/>
</dbReference>
<dbReference type="RefSeq" id="WP_204118745.1">
    <property type="nucleotide sequence ID" value="NZ_BOLV01000007.1"/>
</dbReference>
<dbReference type="InterPro" id="IPR011611">
    <property type="entry name" value="PfkB_dom"/>
</dbReference>
<keyword evidence="11" id="KW-1185">Reference proteome</keyword>
<evidence type="ECO:0000259" key="9">
    <source>
        <dbReference type="Pfam" id="PF00294"/>
    </source>
</evidence>
<reference evidence="11" key="1">
    <citation type="journal article" date="2019" name="Int. J. Syst. Evol. Microbiol.">
        <title>The Global Catalogue of Microorganisms (GCM) 10K type strain sequencing project: providing services to taxonomists for standard genome sequencing and annotation.</title>
        <authorList>
            <consortium name="The Broad Institute Genomics Platform"/>
            <consortium name="The Broad Institute Genome Sequencing Center for Infectious Disease"/>
            <person name="Wu L."/>
            <person name="Ma J."/>
        </authorList>
    </citation>
    <scope>NUCLEOTIDE SEQUENCE [LARGE SCALE GENOMIC DNA]</scope>
    <source>
        <strain evidence="11">CCM 9110</strain>
    </source>
</reference>
<dbReference type="SUPFAM" id="SSF53613">
    <property type="entry name" value="Ribokinase-like"/>
    <property type="match status" value="1"/>
</dbReference>
<evidence type="ECO:0000256" key="4">
    <source>
        <dbReference type="ARBA" id="ARBA00022777"/>
    </source>
</evidence>
<keyword evidence="2 7" id="KW-0808">Transferase</keyword>
<proteinExistence type="inferred from homology"/>
<dbReference type="Gene3D" id="3.40.1190.20">
    <property type="match status" value="1"/>
</dbReference>
<sequence length="305" mass="31687">MIYSITLNPSIDYVIALPDLELGRVNHLSSAVMLPGGKGINVSRILKALGIASTALGFSGGFTGAFIEDQLAQLQVAHHLTTTAAATRLNVKLHAQSETELNAAGPQITAAEVEAFTSDLKARLQPGDVVIMAGSLPQGLPTSFYRDLIPMIHAAKAEFVIDTTGQALLDTLPDHPLVVKPNHHELAALFGDAEYTDLQQVVTAGRKLLKLGAQHVLVSMAGKGALMITADHAYHGTVAPGQVINSVGAGDSMLAGFTGTLMQTGDAQAAFKAGIACGSATAFSQDLATKAKIAEVAATITMEEI</sequence>
<accession>A0ABW4BE37</accession>
<dbReference type="PROSITE" id="PS00583">
    <property type="entry name" value="PFKB_KINASES_1"/>
    <property type="match status" value="1"/>
</dbReference>
<keyword evidence="3 7" id="KW-0547">Nucleotide-binding</keyword>
<dbReference type="NCBIfam" id="TIGR03168">
    <property type="entry name" value="1-PFK"/>
    <property type="match status" value="1"/>
</dbReference>
<evidence type="ECO:0000256" key="6">
    <source>
        <dbReference type="ARBA" id="ARBA00047745"/>
    </source>
</evidence>
<dbReference type="EC" id="2.7.1.144" evidence="7"/>
<evidence type="ECO:0000256" key="3">
    <source>
        <dbReference type="ARBA" id="ARBA00022741"/>
    </source>
</evidence>
<evidence type="ECO:0000256" key="1">
    <source>
        <dbReference type="ARBA" id="ARBA00005380"/>
    </source>
</evidence>
<comment type="similarity">
    <text evidence="7">Belongs to the carbohydrate kinase PfkB family. LacC subfamily.</text>
</comment>
<comment type="caution">
    <text evidence="10">The sequence shown here is derived from an EMBL/GenBank/DDBJ whole genome shotgun (WGS) entry which is preliminary data.</text>
</comment>
<evidence type="ECO:0000256" key="7">
    <source>
        <dbReference type="PIRNR" id="PIRNR000535"/>
    </source>
</evidence>
<dbReference type="PROSITE" id="PS00584">
    <property type="entry name" value="PFKB_KINASES_2"/>
    <property type="match status" value="1"/>
</dbReference>
<name>A0ABW4BE37_9LACO</name>
<dbReference type="EMBL" id="JBHTOA010000023">
    <property type="protein sequence ID" value="MFD1398744.1"/>
    <property type="molecule type" value="Genomic_DNA"/>
</dbReference>
<organism evidence="10 11">
    <name type="scientific">Lacticaseibacillus suilingensis</name>
    <dbReference type="NCBI Taxonomy" id="2799577"/>
    <lineage>
        <taxon>Bacteria</taxon>
        <taxon>Bacillati</taxon>
        <taxon>Bacillota</taxon>
        <taxon>Bacilli</taxon>
        <taxon>Lactobacillales</taxon>
        <taxon>Lactobacillaceae</taxon>
        <taxon>Lacticaseibacillus</taxon>
    </lineage>
</organism>
<evidence type="ECO:0000313" key="10">
    <source>
        <dbReference type="EMBL" id="MFD1398744.1"/>
    </source>
</evidence>
<dbReference type="Pfam" id="PF00294">
    <property type="entry name" value="PfkB"/>
    <property type="match status" value="1"/>
</dbReference>
<keyword evidence="4 8" id="KW-0418">Kinase</keyword>
<feature type="domain" description="Carbohydrate kinase PfkB" evidence="9">
    <location>
        <begin position="7"/>
        <end position="286"/>
    </location>
</feature>
<evidence type="ECO:0000256" key="8">
    <source>
        <dbReference type="RuleBase" id="RU369061"/>
    </source>
</evidence>
<comment type="pathway">
    <text evidence="7">Carbohydrate metabolism; D-tagatose 6-phosphate degradation; D-glyceraldehyde 3-phosphate and glycerone phosphate from D-tagatose 6-phosphate: step 1/2.</text>
</comment>
<protein>
    <recommendedName>
        <fullName evidence="7">Tagatose-6-phosphate kinase</fullName>
        <ecNumber evidence="7">2.7.1.144</ecNumber>
    </recommendedName>
</protein>
<dbReference type="InterPro" id="IPR002173">
    <property type="entry name" value="Carboh/pur_kinase_PfkB_CS"/>
</dbReference>
<gene>
    <name evidence="10" type="primary">pfkB</name>
    <name evidence="10" type="ORF">ACFQ41_05435</name>
</gene>
<dbReference type="GO" id="GO:0008662">
    <property type="term" value="F:1-phosphofructokinase activity"/>
    <property type="evidence" value="ECO:0007669"/>
    <property type="project" value="UniProtKB-EC"/>
</dbReference>
<comment type="catalytic activity">
    <reaction evidence="7">
        <text>D-tagatofuranose 6-phosphate + ATP = D-tagatofuranose 1,6-bisphosphate + ADP + H(+)</text>
        <dbReference type="Rhea" id="RHEA:12420"/>
        <dbReference type="ChEBI" id="CHEBI:15378"/>
        <dbReference type="ChEBI" id="CHEBI:30616"/>
        <dbReference type="ChEBI" id="CHEBI:58694"/>
        <dbReference type="ChEBI" id="CHEBI:58695"/>
        <dbReference type="ChEBI" id="CHEBI:456216"/>
        <dbReference type="EC" id="2.7.1.144"/>
    </reaction>
</comment>
<dbReference type="CDD" id="cd01164">
    <property type="entry name" value="FruK_PfkB_like"/>
    <property type="match status" value="1"/>
</dbReference>
<dbReference type="InterPro" id="IPR029056">
    <property type="entry name" value="Ribokinase-like"/>
</dbReference>